<dbReference type="STRING" id="679937.Bcop_0182"/>
<sequence>MFQRIIPLIKFFILLLIFFIIQKPIFMGYHAGIYSELNLKTIAAVIQAGLPMDITMACYFLVIPTILGFISIFWISKSLLTILKCYSLFISTIIALLFIIDLQLYSYWGFRLDTTPLFYFVSSPRSAMASITLPEYILGLVGIPSIIAILYFCITKVVLKPKYWLTTNSLKIKSTLLLCVSLGLIFLGIRGGWTVSTMNLSRVYFSTDEKLNQAAINPIFSLMESSMKEQNFSKQFQYFSKEKANNLVDSLNHRISDEIETRNLLKITQPNIYLVLLESFSVPLMETKVEGKTITPHLNAIADSSIYFTQFYANSFRTDRGLISILSGFPSQPNTSVMKYTRKTQKLPSISSTLKNAGYDLSYFYGGDINFTNLNAYLKGAGFEYIVSDKDFPIQQKLSKWGVHDEFVFDKAIEYLKVRRQEKPHFSIIQTSSSHEPFEVPIHQFESNKANAFAYTDKCLSNFIENLKTIGEWENSLIILIPDHQGAFPENLSNNSLDRYHIPLIWTGGAISKPDTIHTIGSQIDLAATLLAQLQLPQQDFNYSKNLLDSNAMHYGYFSFPEFAGLWTKEGGVILNLKSAQVQSIGEKEEPFLSQLKAYIQKVYLDMDAL</sequence>
<dbReference type="CDD" id="cd16015">
    <property type="entry name" value="LTA_synthase"/>
    <property type="match status" value="1"/>
</dbReference>
<dbReference type="InterPro" id="IPR050448">
    <property type="entry name" value="OpgB/LTA_synthase_biosynth"/>
</dbReference>
<gene>
    <name evidence="11" type="ORF">Bcop_0182</name>
</gene>
<dbReference type="Pfam" id="PF00884">
    <property type="entry name" value="Sulfatase"/>
    <property type="match status" value="1"/>
</dbReference>
<dbReference type="InterPro" id="IPR017850">
    <property type="entry name" value="Alkaline_phosphatase_core_sf"/>
</dbReference>
<dbReference type="InterPro" id="IPR000917">
    <property type="entry name" value="Sulfatase_N"/>
</dbReference>
<feature type="transmembrane region" description="Helical" evidence="9">
    <location>
        <begin position="136"/>
        <end position="154"/>
    </location>
</feature>
<keyword evidence="3 9" id="KW-0812">Transmembrane</keyword>
<dbReference type="SUPFAM" id="SSF53649">
    <property type="entry name" value="Alkaline phosphatase-like"/>
    <property type="match status" value="1"/>
</dbReference>
<dbReference type="InterPro" id="IPR012160">
    <property type="entry name" value="LtaS-like"/>
</dbReference>
<evidence type="ECO:0000256" key="5">
    <source>
        <dbReference type="ARBA" id="ARBA00023136"/>
    </source>
</evidence>
<accession>F3ZPP2</accession>
<evidence type="ECO:0000256" key="4">
    <source>
        <dbReference type="ARBA" id="ARBA00022989"/>
    </source>
</evidence>
<evidence type="ECO:0000256" key="2">
    <source>
        <dbReference type="ARBA" id="ARBA00022475"/>
    </source>
</evidence>
<keyword evidence="12" id="KW-1185">Reference proteome</keyword>
<organism evidence="11 12">
    <name type="scientific">Bacteroides coprosuis DSM 18011</name>
    <dbReference type="NCBI Taxonomy" id="679937"/>
    <lineage>
        <taxon>Bacteria</taxon>
        <taxon>Pseudomonadati</taxon>
        <taxon>Bacteroidota</taxon>
        <taxon>Bacteroidia</taxon>
        <taxon>Bacteroidales</taxon>
        <taxon>Bacteroidaceae</taxon>
        <taxon>Bacteroides</taxon>
    </lineage>
</organism>
<keyword evidence="2" id="KW-1003">Cell membrane</keyword>
<dbReference type="Proteomes" id="UP000018439">
    <property type="component" value="Chromosome"/>
</dbReference>
<dbReference type="GO" id="GO:0046872">
    <property type="term" value="F:metal ion binding"/>
    <property type="evidence" value="ECO:0007669"/>
    <property type="project" value="UniProtKB-KW"/>
</dbReference>
<dbReference type="PANTHER" id="PTHR47371">
    <property type="entry name" value="LIPOTEICHOIC ACID SYNTHASE"/>
    <property type="match status" value="1"/>
</dbReference>
<feature type="transmembrane region" description="Helical" evidence="9">
    <location>
        <begin position="175"/>
        <end position="193"/>
    </location>
</feature>
<dbReference type="PIRSF" id="PIRSF005091">
    <property type="entry name" value="Mmb_sulf_HI1246"/>
    <property type="match status" value="1"/>
</dbReference>
<feature type="active site" evidence="6">
    <location>
        <position position="318"/>
    </location>
</feature>
<feature type="binding site" evidence="7">
    <location>
        <position position="435"/>
    </location>
    <ligand>
        <name>substrate</name>
    </ligand>
</feature>
<name>F3ZPP2_9BACE</name>
<feature type="binding site" evidence="8">
    <location>
        <position position="483"/>
    </location>
    <ligand>
        <name>Mn(2+)</name>
        <dbReference type="ChEBI" id="CHEBI:29035"/>
    </ligand>
</feature>
<dbReference type="HOGENOM" id="CLU_014653_3_1_10"/>
<protein>
    <submittedName>
        <fullName evidence="11">Sulfatase</fullName>
    </submittedName>
</protein>
<evidence type="ECO:0000256" key="8">
    <source>
        <dbReference type="PIRSR" id="PIRSR005091-3"/>
    </source>
</evidence>
<evidence type="ECO:0000256" key="3">
    <source>
        <dbReference type="ARBA" id="ARBA00022692"/>
    </source>
</evidence>
<dbReference type="GO" id="GO:0005886">
    <property type="term" value="C:plasma membrane"/>
    <property type="evidence" value="ECO:0007669"/>
    <property type="project" value="UniProtKB-SubCell"/>
</dbReference>
<keyword evidence="7" id="KW-0464">Manganese</keyword>
<keyword evidence="4 9" id="KW-1133">Transmembrane helix</keyword>
<comment type="subcellular location">
    <subcellularLocation>
        <location evidence="1">Cell membrane</location>
        <topology evidence="1">Multi-pass membrane protein</topology>
    </subcellularLocation>
</comment>
<dbReference type="AlphaFoldDB" id="F3ZPP2"/>
<dbReference type="OrthoDB" id="9777768at2"/>
<feature type="binding site" evidence="8">
    <location>
        <position position="484"/>
    </location>
    <ligand>
        <name>Mn(2+)</name>
        <dbReference type="ChEBI" id="CHEBI:29035"/>
    </ligand>
</feature>
<evidence type="ECO:0000256" key="1">
    <source>
        <dbReference type="ARBA" id="ARBA00004651"/>
    </source>
</evidence>
<feature type="domain" description="Sulfatase N-terminal" evidence="10">
    <location>
        <begin position="270"/>
        <end position="534"/>
    </location>
</feature>
<dbReference type="PANTHER" id="PTHR47371:SF3">
    <property type="entry name" value="PHOSPHOGLYCEROL TRANSFERASE I"/>
    <property type="match status" value="1"/>
</dbReference>
<feature type="binding site" evidence="8">
    <location>
        <position position="318"/>
    </location>
    <ligand>
        <name>Mn(2+)</name>
        <dbReference type="ChEBI" id="CHEBI:29035"/>
    </ligand>
</feature>
<evidence type="ECO:0000313" key="12">
    <source>
        <dbReference type="Proteomes" id="UP000018439"/>
    </source>
</evidence>
<evidence type="ECO:0000256" key="7">
    <source>
        <dbReference type="PIRSR" id="PIRSR005091-2"/>
    </source>
</evidence>
<proteinExistence type="predicted"/>
<keyword evidence="5 9" id="KW-0472">Membrane</keyword>
<dbReference type="Gene3D" id="3.40.720.10">
    <property type="entry name" value="Alkaline Phosphatase, subunit A"/>
    <property type="match status" value="1"/>
</dbReference>
<feature type="binding site" evidence="8">
    <location>
        <position position="278"/>
    </location>
    <ligand>
        <name>Mn(2+)</name>
        <dbReference type="ChEBI" id="CHEBI:29035"/>
    </ligand>
</feature>
<evidence type="ECO:0000256" key="9">
    <source>
        <dbReference type="SAM" id="Phobius"/>
    </source>
</evidence>
<feature type="transmembrane region" description="Helical" evidence="9">
    <location>
        <begin position="54"/>
        <end position="75"/>
    </location>
</feature>
<reference evidence="11 12" key="1">
    <citation type="journal article" date="2011" name="Stand. Genomic Sci.">
        <title>Non-contiguous finished genome sequence of Bacteroides coprosuis type strain (PC139).</title>
        <authorList>
            <person name="Land M."/>
            <person name="Held B."/>
            <person name="Gronow S."/>
            <person name="Abt B."/>
            <person name="Lucas S."/>
            <person name="Del Rio T.G."/>
            <person name="Nolan M."/>
            <person name="Tice H."/>
            <person name="Cheng J.F."/>
            <person name="Pitluck S."/>
            <person name="Liolios K."/>
            <person name="Pagani I."/>
            <person name="Ivanova N."/>
            <person name="Mavromatis K."/>
            <person name="Mikhailova N."/>
            <person name="Pati A."/>
            <person name="Tapia R."/>
            <person name="Han C."/>
            <person name="Goodwin L."/>
            <person name="Chen A."/>
            <person name="Palaniappan K."/>
            <person name="Hauser L."/>
            <person name="Brambilla E.M."/>
            <person name="Rohde M."/>
            <person name="Goker M."/>
            <person name="Detter J.C."/>
            <person name="Woyke T."/>
            <person name="Bristow J."/>
            <person name="Eisen J.A."/>
            <person name="Markowitz V."/>
            <person name="Hugenholtz P."/>
            <person name="Kyrpides N.C."/>
            <person name="Klenk H.P."/>
            <person name="Lapidus A."/>
        </authorList>
    </citation>
    <scope>NUCLEOTIDE SEQUENCE</scope>
    <source>
        <strain evidence="11 12">DSM 18011</strain>
    </source>
</reference>
<dbReference type="EMBL" id="CM001167">
    <property type="protein sequence ID" value="EGJ70401.1"/>
    <property type="molecule type" value="Genomic_DNA"/>
</dbReference>
<feature type="transmembrane region" description="Helical" evidence="9">
    <location>
        <begin position="12"/>
        <end position="34"/>
    </location>
</feature>
<keyword evidence="7" id="KW-0479">Metal-binding</keyword>
<evidence type="ECO:0000256" key="6">
    <source>
        <dbReference type="PIRSR" id="PIRSR005091-1"/>
    </source>
</evidence>
<evidence type="ECO:0000259" key="10">
    <source>
        <dbReference type="Pfam" id="PF00884"/>
    </source>
</evidence>
<evidence type="ECO:0000313" key="11">
    <source>
        <dbReference type="EMBL" id="EGJ70401.1"/>
    </source>
</evidence>
<feature type="transmembrane region" description="Helical" evidence="9">
    <location>
        <begin position="87"/>
        <end position="108"/>
    </location>
</feature>
<dbReference type="eggNOG" id="COG1368">
    <property type="taxonomic scope" value="Bacteria"/>
</dbReference>